<dbReference type="InterPro" id="IPR050057">
    <property type="entry name" value="Prokaryotic/Mito_RF"/>
</dbReference>
<evidence type="ECO:0000256" key="3">
    <source>
        <dbReference type="ARBA" id="ARBA00022481"/>
    </source>
</evidence>
<dbReference type="Gene3D" id="3.30.70.1660">
    <property type="match status" value="1"/>
</dbReference>
<dbReference type="SUPFAM" id="SSF75620">
    <property type="entry name" value="Release factor"/>
    <property type="match status" value="1"/>
</dbReference>
<evidence type="ECO:0000256" key="5">
    <source>
        <dbReference type="SAM" id="Coils"/>
    </source>
</evidence>
<keyword evidence="5" id="KW-0175">Coiled coil</keyword>
<organism evidence="7 8">
    <name type="scientific">candidate division CPR3 bacterium GW2011_GWF2_35_18</name>
    <dbReference type="NCBI Taxonomy" id="1618350"/>
    <lineage>
        <taxon>Bacteria</taxon>
        <taxon>Bacteria division CPR3</taxon>
    </lineage>
</organism>
<dbReference type="Pfam" id="PF03462">
    <property type="entry name" value="PCRF"/>
    <property type="match status" value="1"/>
</dbReference>
<reference evidence="7 8" key="1">
    <citation type="journal article" date="2015" name="Nature">
        <title>rRNA introns, odd ribosomes, and small enigmatic genomes across a large radiation of phyla.</title>
        <authorList>
            <person name="Brown C.T."/>
            <person name="Hug L.A."/>
            <person name="Thomas B.C."/>
            <person name="Sharon I."/>
            <person name="Castelle C.J."/>
            <person name="Singh A."/>
            <person name="Wilkins M.J."/>
            <person name="Williams K.H."/>
            <person name="Banfield J.F."/>
        </authorList>
    </citation>
    <scope>NUCLEOTIDE SEQUENCE [LARGE SCALE GENOMIC DNA]</scope>
</reference>
<dbReference type="InterPro" id="IPR005139">
    <property type="entry name" value="PCRF"/>
</dbReference>
<dbReference type="Gene3D" id="3.30.160.20">
    <property type="match status" value="1"/>
</dbReference>
<dbReference type="SMART" id="SM00937">
    <property type="entry name" value="PCRF"/>
    <property type="match status" value="1"/>
</dbReference>
<feature type="coiled-coil region" evidence="5">
    <location>
        <begin position="32"/>
        <end position="59"/>
    </location>
</feature>
<evidence type="ECO:0000313" key="8">
    <source>
        <dbReference type="Proteomes" id="UP000034581"/>
    </source>
</evidence>
<dbReference type="GO" id="GO:0003747">
    <property type="term" value="F:translation release factor activity"/>
    <property type="evidence" value="ECO:0007669"/>
    <property type="project" value="InterPro"/>
</dbReference>
<dbReference type="AlphaFoldDB" id="A0A0G0ERD6"/>
<proteinExistence type="inferred from homology"/>
<dbReference type="InterPro" id="IPR045853">
    <property type="entry name" value="Pep_chain_release_fac_I_sf"/>
</dbReference>
<evidence type="ECO:0000313" key="7">
    <source>
        <dbReference type="EMBL" id="KKP69882.1"/>
    </source>
</evidence>
<dbReference type="InterPro" id="IPR000352">
    <property type="entry name" value="Pep_chain_release_fac_I"/>
</dbReference>
<comment type="caution">
    <text evidence="7">The sequence shown here is derived from an EMBL/GenBank/DDBJ whole genome shotgun (WGS) entry which is preliminary data.</text>
</comment>
<comment type="similarity">
    <text evidence="2">Belongs to the prokaryotic/mitochondrial release factor family.</text>
</comment>
<gene>
    <name evidence="7" type="ORF">UR67_C0002G0002</name>
</gene>
<keyword evidence="3" id="KW-0488">Methylation</keyword>
<dbReference type="Pfam" id="PF00472">
    <property type="entry name" value="RF-1"/>
    <property type="match status" value="1"/>
</dbReference>
<dbReference type="PATRIC" id="fig|1618350.3.peg.305"/>
<feature type="domain" description="Prokaryotic-type class I peptide chain release factors" evidence="6">
    <location>
        <begin position="186"/>
        <end position="202"/>
    </location>
</feature>
<protein>
    <submittedName>
        <fullName evidence="7">Peptide chain release factor 1</fullName>
    </submittedName>
</protein>
<dbReference type="PANTHER" id="PTHR43804:SF7">
    <property type="entry name" value="LD18447P"/>
    <property type="match status" value="1"/>
</dbReference>
<comment type="function">
    <text evidence="1">Peptide chain release factor 1 directs the termination of translation in response to the peptide chain termination codons UAG and UAA.</text>
</comment>
<dbReference type="GO" id="GO:0005737">
    <property type="term" value="C:cytoplasm"/>
    <property type="evidence" value="ECO:0007669"/>
    <property type="project" value="UniProtKB-ARBA"/>
</dbReference>
<sequence length="314" mass="35875">MNYNQLFTEKQIQEIETKISDSKKMLLDPDLKLLAEEEVKTLEMQKSALQKALKHMQEDDTNSNIIGDKIILEVRAAAGGDEAGIFAGDLYRMYQRFAEMKNWKFEELSRNEGSIGNIKEVIAAINGKGSYNLLKNESGVHRVQRIPLTESSGRIHTSTATVVVFPEVKPTDVVIKDDDLKLDFYRSGGKGGQNVNKVSTAVRITHIPSGIVVTCQQERHQHQNRERALDMLRAKLYAREEEKKAKEISFDRASQVGTGDRSEKIRTYNYPQDRITDHRIKKSWHNMESIMNGEIETLLKELKQDLESPENQQK</sequence>
<dbReference type="PANTHER" id="PTHR43804">
    <property type="entry name" value="LD18447P"/>
    <property type="match status" value="1"/>
</dbReference>
<dbReference type="EMBL" id="LBQB01000002">
    <property type="protein sequence ID" value="KKP69882.1"/>
    <property type="molecule type" value="Genomic_DNA"/>
</dbReference>
<evidence type="ECO:0000256" key="2">
    <source>
        <dbReference type="ARBA" id="ARBA00010835"/>
    </source>
</evidence>
<evidence type="ECO:0000259" key="6">
    <source>
        <dbReference type="PROSITE" id="PS00745"/>
    </source>
</evidence>
<dbReference type="FunFam" id="3.30.70.1660:FF:000002">
    <property type="entry name" value="Peptide chain release factor 1"/>
    <property type="match status" value="1"/>
</dbReference>
<dbReference type="FunFam" id="3.30.160.20:FF:000004">
    <property type="entry name" value="Peptide chain release factor 1"/>
    <property type="match status" value="1"/>
</dbReference>
<keyword evidence="4" id="KW-0648">Protein biosynthesis</keyword>
<dbReference type="STRING" id="1618350.UR67_C0002G0002"/>
<evidence type="ECO:0000256" key="1">
    <source>
        <dbReference type="ARBA" id="ARBA00002986"/>
    </source>
</evidence>
<name>A0A0G0ERD6_UNCC3</name>
<dbReference type="Proteomes" id="UP000034581">
    <property type="component" value="Unassembled WGS sequence"/>
</dbReference>
<evidence type="ECO:0000256" key="4">
    <source>
        <dbReference type="ARBA" id="ARBA00022917"/>
    </source>
</evidence>
<dbReference type="PROSITE" id="PS00745">
    <property type="entry name" value="RF_PROK_I"/>
    <property type="match status" value="1"/>
</dbReference>
<accession>A0A0G0ERD6</accession>